<proteinExistence type="predicted"/>
<dbReference type="EMBL" id="BSYO01000011">
    <property type="protein sequence ID" value="GMH11549.1"/>
    <property type="molecule type" value="Genomic_DNA"/>
</dbReference>
<evidence type="ECO:0000313" key="1">
    <source>
        <dbReference type="EMBL" id="GMH11549.1"/>
    </source>
</evidence>
<name>A0AAD3XP27_NEPGR</name>
<accession>A0AAD3XP27</accession>
<dbReference type="Proteomes" id="UP001279734">
    <property type="component" value="Unassembled WGS sequence"/>
</dbReference>
<comment type="caution">
    <text evidence="1">The sequence shown here is derived from an EMBL/GenBank/DDBJ whole genome shotgun (WGS) entry which is preliminary data.</text>
</comment>
<gene>
    <name evidence="1" type="ORF">Nepgr_013390</name>
</gene>
<sequence>MDFVESNHQLNMMSQLNEGQQSPWTLFYHSGPSAAYLRLRRLGEYHEVTWYPWYPHCPYSPPRGCTRSMLRPSPIPLTNDILDIILYDGP</sequence>
<keyword evidence="2" id="KW-1185">Reference proteome</keyword>
<reference evidence="1" key="1">
    <citation type="submission" date="2023-05" db="EMBL/GenBank/DDBJ databases">
        <title>Nepenthes gracilis genome sequencing.</title>
        <authorList>
            <person name="Fukushima K."/>
        </authorList>
    </citation>
    <scope>NUCLEOTIDE SEQUENCE</scope>
    <source>
        <strain evidence="1">SING2019-196</strain>
    </source>
</reference>
<evidence type="ECO:0000313" key="2">
    <source>
        <dbReference type="Proteomes" id="UP001279734"/>
    </source>
</evidence>
<organism evidence="1 2">
    <name type="scientific">Nepenthes gracilis</name>
    <name type="common">Slender pitcher plant</name>
    <dbReference type="NCBI Taxonomy" id="150966"/>
    <lineage>
        <taxon>Eukaryota</taxon>
        <taxon>Viridiplantae</taxon>
        <taxon>Streptophyta</taxon>
        <taxon>Embryophyta</taxon>
        <taxon>Tracheophyta</taxon>
        <taxon>Spermatophyta</taxon>
        <taxon>Magnoliopsida</taxon>
        <taxon>eudicotyledons</taxon>
        <taxon>Gunneridae</taxon>
        <taxon>Pentapetalae</taxon>
        <taxon>Caryophyllales</taxon>
        <taxon>Nepenthaceae</taxon>
        <taxon>Nepenthes</taxon>
    </lineage>
</organism>
<protein>
    <submittedName>
        <fullName evidence="1">Uncharacterized protein</fullName>
    </submittedName>
</protein>
<dbReference type="AlphaFoldDB" id="A0AAD3XP27"/>